<name>A0A1Q2CKL8_9ACTN</name>
<accession>A0A1Q2CKL8</accession>
<dbReference type="PROSITE" id="PS50059">
    <property type="entry name" value="FKBP_PPIASE"/>
    <property type="match status" value="2"/>
</dbReference>
<reference evidence="10" key="1">
    <citation type="submission" date="2017-02" db="EMBL/GenBank/DDBJ databases">
        <title>Tessaracoccus aquaemaris sp. nov., isolated from the intestine of a Korean rockfish, Sebastes schlegelii, in a marine aquaculture pond.</title>
        <authorList>
            <person name="Tak E.J."/>
            <person name="Bae J.-W."/>
        </authorList>
    </citation>
    <scope>NUCLEOTIDE SEQUENCE [LARGE SCALE GENOMIC DNA]</scope>
    <source>
        <strain evidence="10">NSG39</strain>
    </source>
</reference>
<evidence type="ECO:0000256" key="1">
    <source>
        <dbReference type="ARBA" id="ARBA00000971"/>
    </source>
</evidence>
<proteinExistence type="predicted"/>
<protein>
    <recommendedName>
        <fullName evidence="2 5">peptidylprolyl isomerase</fullName>
        <ecNumber evidence="2 5">5.2.1.8</ecNumber>
    </recommendedName>
</protein>
<dbReference type="InterPro" id="IPR044609">
    <property type="entry name" value="FKBP2/11"/>
</dbReference>
<evidence type="ECO:0000256" key="6">
    <source>
        <dbReference type="SAM" id="MobiDB-lite"/>
    </source>
</evidence>
<dbReference type="KEGG" id="tes:BW730_03175"/>
<dbReference type="AlphaFoldDB" id="A0A1Q2CKL8"/>
<keyword evidence="7" id="KW-0732">Signal</keyword>
<evidence type="ECO:0000256" key="7">
    <source>
        <dbReference type="SAM" id="SignalP"/>
    </source>
</evidence>
<feature type="chain" id="PRO_5039047300" description="peptidylprolyl isomerase" evidence="7">
    <location>
        <begin position="22"/>
        <end position="323"/>
    </location>
</feature>
<feature type="signal peptide" evidence="7">
    <location>
        <begin position="1"/>
        <end position="21"/>
    </location>
</feature>
<evidence type="ECO:0000259" key="8">
    <source>
        <dbReference type="PROSITE" id="PS50059"/>
    </source>
</evidence>
<feature type="region of interest" description="Disordered" evidence="6">
    <location>
        <begin position="21"/>
        <end position="48"/>
    </location>
</feature>
<evidence type="ECO:0000313" key="9">
    <source>
        <dbReference type="EMBL" id="AQP46677.1"/>
    </source>
</evidence>
<comment type="catalytic activity">
    <reaction evidence="1 5">
        <text>[protein]-peptidylproline (omega=180) = [protein]-peptidylproline (omega=0)</text>
        <dbReference type="Rhea" id="RHEA:16237"/>
        <dbReference type="Rhea" id="RHEA-COMP:10747"/>
        <dbReference type="Rhea" id="RHEA-COMP:10748"/>
        <dbReference type="ChEBI" id="CHEBI:83833"/>
        <dbReference type="ChEBI" id="CHEBI:83834"/>
        <dbReference type="EC" id="5.2.1.8"/>
    </reaction>
</comment>
<evidence type="ECO:0000256" key="2">
    <source>
        <dbReference type="ARBA" id="ARBA00013194"/>
    </source>
</evidence>
<evidence type="ECO:0000256" key="5">
    <source>
        <dbReference type="PROSITE-ProRule" id="PRU00277"/>
    </source>
</evidence>
<dbReference type="GO" id="GO:0003755">
    <property type="term" value="F:peptidyl-prolyl cis-trans isomerase activity"/>
    <property type="evidence" value="ECO:0007669"/>
    <property type="project" value="UniProtKB-KW"/>
</dbReference>
<sequence>MLRRLMVGAATAALITLSACSTPSGEGSPSADPSGSASPTATASPSATVSPAADLSAIEVTDATPPVVTVKAPWAIAETQSKVLKPSTDAQKIGEQSAVSVNYVGVNATTGEVFESSFESGEPVTLTMDRVVAGFRKGLVGQAVGSRVLIGIPSADGYPQGNQSGTIKAGDSLIFVVDILSSKDPETVTPAAGLPTVTMTDDKPEITIPADVPAPTELKIQPLIKGVGDPITAESTVQVMYRSWTYADGKLFQDAWTPQAGMMSSLIKGWQQGLVGQTVGSRVLLVVPPALAYPDGQPSATPALAANQTLVYVVEIVDAVAGS</sequence>
<organism evidence="9 10">
    <name type="scientific">Tessaracoccus aquimaris</name>
    <dbReference type="NCBI Taxonomy" id="1332264"/>
    <lineage>
        <taxon>Bacteria</taxon>
        <taxon>Bacillati</taxon>
        <taxon>Actinomycetota</taxon>
        <taxon>Actinomycetes</taxon>
        <taxon>Propionibacteriales</taxon>
        <taxon>Propionibacteriaceae</taxon>
        <taxon>Tessaracoccus</taxon>
    </lineage>
</organism>
<dbReference type="SUPFAM" id="SSF54534">
    <property type="entry name" value="FKBP-like"/>
    <property type="match status" value="2"/>
</dbReference>
<dbReference type="EC" id="5.2.1.8" evidence="2 5"/>
<feature type="compositionally biased region" description="Low complexity" evidence="6">
    <location>
        <begin position="23"/>
        <end position="48"/>
    </location>
</feature>
<evidence type="ECO:0000313" key="10">
    <source>
        <dbReference type="Proteomes" id="UP000188145"/>
    </source>
</evidence>
<evidence type="ECO:0000256" key="3">
    <source>
        <dbReference type="ARBA" id="ARBA00023110"/>
    </source>
</evidence>
<dbReference type="InterPro" id="IPR001179">
    <property type="entry name" value="PPIase_FKBP_dom"/>
</dbReference>
<evidence type="ECO:0000256" key="4">
    <source>
        <dbReference type="ARBA" id="ARBA00023235"/>
    </source>
</evidence>
<keyword evidence="4 5" id="KW-0413">Isomerase</keyword>
<dbReference type="PROSITE" id="PS51257">
    <property type="entry name" value="PROKAR_LIPOPROTEIN"/>
    <property type="match status" value="1"/>
</dbReference>
<feature type="domain" description="PPIase FKBP-type" evidence="8">
    <location>
        <begin position="96"/>
        <end position="183"/>
    </location>
</feature>
<dbReference type="EMBL" id="CP019606">
    <property type="protein sequence ID" value="AQP46677.1"/>
    <property type="molecule type" value="Genomic_DNA"/>
</dbReference>
<dbReference type="OrthoDB" id="25996at2"/>
<dbReference type="Proteomes" id="UP000188145">
    <property type="component" value="Chromosome"/>
</dbReference>
<keyword evidence="10" id="KW-1185">Reference proteome</keyword>
<dbReference type="Gene3D" id="3.10.50.40">
    <property type="match status" value="2"/>
</dbReference>
<feature type="domain" description="PPIase FKBP-type" evidence="8">
    <location>
        <begin position="234"/>
        <end position="320"/>
    </location>
</feature>
<dbReference type="STRING" id="1332264.BW730_03175"/>
<dbReference type="PANTHER" id="PTHR45779:SF7">
    <property type="entry name" value="PEPTIDYLPROLYL ISOMERASE"/>
    <property type="match status" value="1"/>
</dbReference>
<dbReference type="PANTHER" id="PTHR45779">
    <property type="entry name" value="PEPTIDYLPROLYL ISOMERASE"/>
    <property type="match status" value="1"/>
</dbReference>
<gene>
    <name evidence="9" type="ORF">BW730_03175</name>
</gene>
<dbReference type="Pfam" id="PF00254">
    <property type="entry name" value="FKBP_C"/>
    <property type="match status" value="2"/>
</dbReference>
<keyword evidence="3 5" id="KW-0697">Rotamase</keyword>
<dbReference type="RefSeq" id="WP_077684985.1">
    <property type="nucleotide sequence ID" value="NZ_CP019606.1"/>
</dbReference>
<dbReference type="InterPro" id="IPR046357">
    <property type="entry name" value="PPIase_dom_sf"/>
</dbReference>